<reference evidence="1" key="1">
    <citation type="submission" date="2014-11" db="EMBL/GenBank/DDBJ databases">
        <authorList>
            <person name="Amaro Gonzalez C."/>
        </authorList>
    </citation>
    <scope>NUCLEOTIDE SEQUENCE</scope>
</reference>
<organism evidence="1">
    <name type="scientific">Anguilla anguilla</name>
    <name type="common">European freshwater eel</name>
    <name type="synonym">Muraena anguilla</name>
    <dbReference type="NCBI Taxonomy" id="7936"/>
    <lineage>
        <taxon>Eukaryota</taxon>
        <taxon>Metazoa</taxon>
        <taxon>Chordata</taxon>
        <taxon>Craniata</taxon>
        <taxon>Vertebrata</taxon>
        <taxon>Euteleostomi</taxon>
        <taxon>Actinopterygii</taxon>
        <taxon>Neopterygii</taxon>
        <taxon>Teleostei</taxon>
        <taxon>Anguilliformes</taxon>
        <taxon>Anguillidae</taxon>
        <taxon>Anguilla</taxon>
    </lineage>
</organism>
<evidence type="ECO:0000313" key="1">
    <source>
        <dbReference type="EMBL" id="JAH21628.1"/>
    </source>
</evidence>
<reference evidence="1" key="2">
    <citation type="journal article" date="2015" name="Fish Shellfish Immunol.">
        <title>Early steps in the European eel (Anguilla anguilla)-Vibrio vulnificus interaction in the gills: Role of the RtxA13 toxin.</title>
        <authorList>
            <person name="Callol A."/>
            <person name="Pajuelo D."/>
            <person name="Ebbesson L."/>
            <person name="Teles M."/>
            <person name="MacKenzie S."/>
            <person name="Amaro C."/>
        </authorList>
    </citation>
    <scope>NUCLEOTIDE SEQUENCE</scope>
</reference>
<sequence length="21" mass="2257">MQLEVGLCFCGCRVEKSGLLA</sequence>
<dbReference type="EMBL" id="GBXM01086949">
    <property type="protein sequence ID" value="JAH21628.1"/>
    <property type="molecule type" value="Transcribed_RNA"/>
</dbReference>
<accession>A0A0E9QZW2</accession>
<protein>
    <submittedName>
        <fullName evidence="1">Uncharacterized protein</fullName>
    </submittedName>
</protein>
<proteinExistence type="predicted"/>
<name>A0A0E9QZW2_ANGAN</name>
<dbReference type="AlphaFoldDB" id="A0A0E9QZW2"/>